<reference evidence="2" key="1">
    <citation type="submission" date="2016-10" db="EMBL/GenBank/DDBJ databases">
        <authorList>
            <person name="Varghese N."/>
            <person name="Submissions S."/>
        </authorList>
    </citation>
    <scope>NUCLEOTIDE SEQUENCE [LARGE SCALE GENOMIC DNA]</scope>
    <source>
        <strain evidence="2">M1</strain>
    </source>
</reference>
<dbReference type="SUPFAM" id="SSF53098">
    <property type="entry name" value="Ribonuclease H-like"/>
    <property type="match status" value="1"/>
</dbReference>
<proteinExistence type="predicted"/>
<dbReference type="AlphaFoldDB" id="A0A1I0TX23"/>
<dbReference type="EMBL" id="FOJS01000070">
    <property type="protein sequence ID" value="SFA56200.1"/>
    <property type="molecule type" value="Genomic_DNA"/>
</dbReference>
<dbReference type="Proteomes" id="UP000198650">
    <property type="component" value="Unassembled WGS sequence"/>
</dbReference>
<keyword evidence="2" id="KW-1185">Reference proteome</keyword>
<dbReference type="InterPro" id="IPR036397">
    <property type="entry name" value="RNaseH_sf"/>
</dbReference>
<organism evidence="1 2">
    <name type="scientific">Parageobacillus thermantarcticus</name>
    <dbReference type="NCBI Taxonomy" id="186116"/>
    <lineage>
        <taxon>Bacteria</taxon>
        <taxon>Bacillati</taxon>
        <taxon>Bacillota</taxon>
        <taxon>Bacilli</taxon>
        <taxon>Bacillales</taxon>
        <taxon>Anoxybacillaceae</taxon>
        <taxon>Parageobacillus</taxon>
    </lineage>
</organism>
<protein>
    <submittedName>
        <fullName evidence="1">Piwi domain-containing protein</fullName>
    </submittedName>
</protein>
<dbReference type="GO" id="GO:0003676">
    <property type="term" value="F:nucleic acid binding"/>
    <property type="evidence" value="ECO:0007669"/>
    <property type="project" value="InterPro"/>
</dbReference>
<name>A0A1I0TX23_9BACL</name>
<evidence type="ECO:0000313" key="2">
    <source>
        <dbReference type="Proteomes" id="UP000198650"/>
    </source>
</evidence>
<sequence length="130" mass="14934">MQAYLRSFPIPFDFCGSHQKNAKTNGCLFQPKMDDKARGIYSKGNMAYLCATDPKEDVGMAQPIKIVKKTNGLSIHEIVSDIYKLSFMHIHSMLKTRLPITIHYADLSSTFHNRELIYPRSQHERALPFM</sequence>
<gene>
    <name evidence="1" type="ORF">SAMN05192569_10704</name>
</gene>
<dbReference type="InterPro" id="IPR012337">
    <property type="entry name" value="RNaseH-like_sf"/>
</dbReference>
<dbReference type="Gene3D" id="3.30.420.10">
    <property type="entry name" value="Ribonuclease H-like superfamily/Ribonuclease H"/>
    <property type="match status" value="1"/>
</dbReference>
<accession>A0A1I0TX23</accession>
<evidence type="ECO:0000313" key="1">
    <source>
        <dbReference type="EMBL" id="SFA56200.1"/>
    </source>
</evidence>
<dbReference type="STRING" id="186116.SAMN05192569_10704"/>